<accession>A0ABD1NLK7</accession>
<organism evidence="1 2">
    <name type="scientific">Flemingia macrophylla</name>
    <dbReference type="NCBI Taxonomy" id="520843"/>
    <lineage>
        <taxon>Eukaryota</taxon>
        <taxon>Viridiplantae</taxon>
        <taxon>Streptophyta</taxon>
        <taxon>Embryophyta</taxon>
        <taxon>Tracheophyta</taxon>
        <taxon>Spermatophyta</taxon>
        <taxon>Magnoliopsida</taxon>
        <taxon>eudicotyledons</taxon>
        <taxon>Gunneridae</taxon>
        <taxon>Pentapetalae</taxon>
        <taxon>rosids</taxon>
        <taxon>fabids</taxon>
        <taxon>Fabales</taxon>
        <taxon>Fabaceae</taxon>
        <taxon>Papilionoideae</taxon>
        <taxon>50 kb inversion clade</taxon>
        <taxon>NPAAA clade</taxon>
        <taxon>indigoferoid/millettioid clade</taxon>
        <taxon>Phaseoleae</taxon>
        <taxon>Flemingia</taxon>
    </lineage>
</organism>
<name>A0ABD1NLK7_9FABA</name>
<sequence>MRGHRCFAREKLQELSEQKAIKEFTDTVSGVLNDEVLVNGQLLGFESYDAISCTFVDGLRGTFDVDIEDLETSRADPFAPFSAKIIEGINQSEATPRALMLFCFVHKDAAKKLAVLRRITLVATSGKNSGP</sequence>
<dbReference type="PANTHER" id="PTHR37375">
    <property type="entry name" value="EXPRESSED PROTEIN"/>
    <property type="match status" value="1"/>
</dbReference>
<protein>
    <submittedName>
        <fullName evidence="1">Uncharacterized protein</fullName>
    </submittedName>
</protein>
<evidence type="ECO:0000313" key="1">
    <source>
        <dbReference type="EMBL" id="KAL2348542.1"/>
    </source>
</evidence>
<reference evidence="1 2" key="1">
    <citation type="submission" date="2024-08" db="EMBL/GenBank/DDBJ databases">
        <title>Insights into the chromosomal genome structure of Flemingia macrophylla.</title>
        <authorList>
            <person name="Ding Y."/>
            <person name="Zhao Y."/>
            <person name="Bi W."/>
            <person name="Wu M."/>
            <person name="Zhao G."/>
            <person name="Gong Y."/>
            <person name="Li W."/>
            <person name="Zhang P."/>
        </authorList>
    </citation>
    <scope>NUCLEOTIDE SEQUENCE [LARGE SCALE GENOMIC DNA]</scope>
    <source>
        <strain evidence="1">DYQJB</strain>
        <tissue evidence="1">Leaf</tissue>
    </source>
</reference>
<gene>
    <name evidence="1" type="ORF">Fmac_002542</name>
</gene>
<evidence type="ECO:0000313" key="2">
    <source>
        <dbReference type="Proteomes" id="UP001603857"/>
    </source>
</evidence>
<dbReference type="EMBL" id="JBGMDY010000001">
    <property type="protein sequence ID" value="KAL2348542.1"/>
    <property type="molecule type" value="Genomic_DNA"/>
</dbReference>
<comment type="caution">
    <text evidence="1">The sequence shown here is derived from an EMBL/GenBank/DDBJ whole genome shotgun (WGS) entry which is preliminary data.</text>
</comment>
<proteinExistence type="predicted"/>
<dbReference type="PANTHER" id="PTHR37375:SF1">
    <property type="entry name" value="DUF2470 DOMAIN-CONTAINING PROTEIN"/>
    <property type="match status" value="1"/>
</dbReference>
<dbReference type="AlphaFoldDB" id="A0ABD1NLK7"/>
<dbReference type="Proteomes" id="UP001603857">
    <property type="component" value="Unassembled WGS sequence"/>
</dbReference>
<keyword evidence="2" id="KW-1185">Reference proteome</keyword>